<dbReference type="RefSeq" id="WP_062722288.1">
    <property type="nucleotide sequence ID" value="NZ_KQ948933.1"/>
</dbReference>
<name>A0A101TSX8_9ACTN</name>
<dbReference type="Proteomes" id="UP000053429">
    <property type="component" value="Unassembled WGS sequence"/>
</dbReference>
<dbReference type="AlphaFoldDB" id="A0A101TSX8"/>
<evidence type="ECO:0000313" key="2">
    <source>
        <dbReference type="Proteomes" id="UP000053429"/>
    </source>
</evidence>
<dbReference type="OrthoDB" id="4224064at2"/>
<gene>
    <name evidence="1" type="ORF">AQJ67_29170</name>
</gene>
<evidence type="ECO:0000313" key="1">
    <source>
        <dbReference type="EMBL" id="KUN97915.1"/>
    </source>
</evidence>
<keyword evidence="2" id="KW-1185">Reference proteome</keyword>
<organism evidence="1 2">
    <name type="scientific">Streptomyces caeruleatus</name>
    <dbReference type="NCBI Taxonomy" id="661399"/>
    <lineage>
        <taxon>Bacteria</taxon>
        <taxon>Bacillati</taxon>
        <taxon>Actinomycetota</taxon>
        <taxon>Actinomycetes</taxon>
        <taxon>Kitasatosporales</taxon>
        <taxon>Streptomycetaceae</taxon>
        <taxon>Streptomyces</taxon>
    </lineage>
</organism>
<reference evidence="1 2" key="1">
    <citation type="submission" date="2015-10" db="EMBL/GenBank/DDBJ databases">
        <title>Draft genome sequence of Streptomyces caeruleatus NRRL B-24802, type strain for the species Streptomyces caeruleatus.</title>
        <authorList>
            <person name="Ruckert C."/>
            <person name="Winkler A."/>
            <person name="Kalinowski J."/>
            <person name="Kampfer P."/>
            <person name="Glaeser S."/>
        </authorList>
    </citation>
    <scope>NUCLEOTIDE SEQUENCE [LARGE SCALE GENOMIC DNA]</scope>
    <source>
        <strain evidence="1 2">NRRL B-24802</strain>
    </source>
</reference>
<accession>A0A101TSX8</accession>
<sequence>MPTSRPLPDSDRRVLLLLLDDQDRLMLCGACCSGWTVPQALLAVDTDFKEGAIRHLAERFGIESPRFGSVYGVHETQDSDCWEHDQRTASRVFIVRISAKESASFQAMAPSHTRWGSSELKARHREISPEGVALLVSGYVEGWLPDGPISLY</sequence>
<comment type="caution">
    <text evidence="1">The sequence shown here is derived from an EMBL/GenBank/DDBJ whole genome shotgun (WGS) entry which is preliminary data.</text>
</comment>
<dbReference type="EMBL" id="LMWY01000039">
    <property type="protein sequence ID" value="KUN97915.1"/>
    <property type="molecule type" value="Genomic_DNA"/>
</dbReference>
<protein>
    <submittedName>
        <fullName evidence="1">Uncharacterized protein</fullName>
    </submittedName>
</protein>
<proteinExistence type="predicted"/>